<keyword evidence="2" id="KW-0813">Transport</keyword>
<dbReference type="STRING" id="77020.A0A0M9VQL3"/>
<dbReference type="Pfam" id="PF00324">
    <property type="entry name" value="AA_permease"/>
    <property type="match status" value="1"/>
</dbReference>
<feature type="domain" description="Amino acid permease/ SLC12A" evidence="8">
    <location>
        <begin position="1"/>
        <end position="107"/>
    </location>
</feature>
<keyword evidence="5 7" id="KW-1133">Transmembrane helix</keyword>
<comment type="subcellular location">
    <subcellularLocation>
        <location evidence="1">Membrane</location>
        <topology evidence="1">Multi-pass membrane protein</topology>
    </subcellularLocation>
</comment>
<sequence length="118" mass="13236">MVSFLPIRGSVHRFVGAFDDPALGAASSFNYWLLAVTFLCLETNALTSVLLFWVDESHVAMLNILIPCLCLFLYFVLNIWDARRFGEAEYWVGLLTIITAVGLLVIANPHGDSFGFRY</sequence>
<evidence type="ECO:0000259" key="8">
    <source>
        <dbReference type="Pfam" id="PF00324"/>
    </source>
</evidence>
<dbReference type="OrthoDB" id="10062876at2759"/>
<feature type="transmembrane region" description="Helical" evidence="7">
    <location>
        <begin position="89"/>
        <end position="107"/>
    </location>
</feature>
<evidence type="ECO:0000313" key="10">
    <source>
        <dbReference type="Proteomes" id="UP000037751"/>
    </source>
</evidence>
<dbReference type="EMBL" id="LGAV01000002">
    <property type="protein sequence ID" value="KOS15663.1"/>
    <property type="molecule type" value="Genomic_DNA"/>
</dbReference>
<gene>
    <name evidence="9" type="ORF">Malapachy_2345</name>
</gene>
<dbReference type="GO" id="GO:0016020">
    <property type="term" value="C:membrane"/>
    <property type="evidence" value="ECO:0007669"/>
    <property type="project" value="UniProtKB-SubCell"/>
</dbReference>
<keyword evidence="10" id="KW-1185">Reference proteome</keyword>
<keyword evidence="4" id="KW-0029">Amino-acid transport</keyword>
<organism evidence="9 10">
    <name type="scientific">Malassezia pachydermatis</name>
    <dbReference type="NCBI Taxonomy" id="77020"/>
    <lineage>
        <taxon>Eukaryota</taxon>
        <taxon>Fungi</taxon>
        <taxon>Dikarya</taxon>
        <taxon>Basidiomycota</taxon>
        <taxon>Ustilaginomycotina</taxon>
        <taxon>Malasseziomycetes</taxon>
        <taxon>Malasseziales</taxon>
        <taxon>Malasseziaceae</taxon>
        <taxon>Malassezia</taxon>
    </lineage>
</organism>
<name>A0A0M9VQL3_9BASI</name>
<feature type="transmembrane region" description="Helical" evidence="7">
    <location>
        <begin position="59"/>
        <end position="77"/>
    </location>
</feature>
<evidence type="ECO:0000256" key="2">
    <source>
        <dbReference type="ARBA" id="ARBA00022448"/>
    </source>
</evidence>
<protein>
    <submittedName>
        <fullName evidence="9">General amino acid permease</fullName>
    </submittedName>
</protein>
<evidence type="ECO:0000256" key="4">
    <source>
        <dbReference type="ARBA" id="ARBA00022970"/>
    </source>
</evidence>
<dbReference type="RefSeq" id="XP_017993295.1">
    <property type="nucleotide sequence ID" value="XM_018136837.1"/>
</dbReference>
<evidence type="ECO:0000256" key="1">
    <source>
        <dbReference type="ARBA" id="ARBA00004141"/>
    </source>
</evidence>
<dbReference type="GeneID" id="28728712"/>
<comment type="caution">
    <text evidence="9">The sequence shown here is derived from an EMBL/GenBank/DDBJ whole genome shotgun (WGS) entry which is preliminary data.</text>
</comment>
<accession>A0A0M9VQL3</accession>
<dbReference type="VEuPathDB" id="FungiDB:Malapachy_2345"/>
<evidence type="ECO:0000256" key="7">
    <source>
        <dbReference type="SAM" id="Phobius"/>
    </source>
</evidence>
<dbReference type="Proteomes" id="UP000037751">
    <property type="component" value="Unassembled WGS sequence"/>
</dbReference>
<dbReference type="PANTHER" id="PTHR43341">
    <property type="entry name" value="AMINO ACID PERMEASE"/>
    <property type="match status" value="1"/>
</dbReference>
<evidence type="ECO:0000256" key="3">
    <source>
        <dbReference type="ARBA" id="ARBA00022692"/>
    </source>
</evidence>
<proteinExistence type="predicted"/>
<evidence type="ECO:0000313" key="9">
    <source>
        <dbReference type="EMBL" id="KOS15663.1"/>
    </source>
</evidence>
<dbReference type="InterPro" id="IPR004841">
    <property type="entry name" value="AA-permease/SLC12A_dom"/>
</dbReference>
<keyword evidence="3 7" id="KW-0812">Transmembrane</keyword>
<dbReference type="AlphaFoldDB" id="A0A0M9VQL3"/>
<dbReference type="PANTHER" id="PTHR43341:SF1">
    <property type="entry name" value="GENERAL AMINO-ACID PERMEASE GAP1"/>
    <property type="match status" value="1"/>
</dbReference>
<dbReference type="GO" id="GO:0015171">
    <property type="term" value="F:amino acid transmembrane transporter activity"/>
    <property type="evidence" value="ECO:0007669"/>
    <property type="project" value="TreeGrafter"/>
</dbReference>
<dbReference type="InterPro" id="IPR050524">
    <property type="entry name" value="APC_YAT"/>
</dbReference>
<evidence type="ECO:0000256" key="5">
    <source>
        <dbReference type="ARBA" id="ARBA00022989"/>
    </source>
</evidence>
<keyword evidence="6 7" id="KW-0472">Membrane</keyword>
<dbReference type="Gene3D" id="1.20.1740.10">
    <property type="entry name" value="Amino acid/polyamine transporter I"/>
    <property type="match status" value="1"/>
</dbReference>
<feature type="transmembrane region" description="Helical" evidence="7">
    <location>
        <begin position="31"/>
        <end position="53"/>
    </location>
</feature>
<reference evidence="9 10" key="1">
    <citation type="submission" date="2015-07" db="EMBL/GenBank/DDBJ databases">
        <title>Draft Genome Sequence of Malassezia furfur CBS1878 and Malassezia pachydermatis CBS1879.</title>
        <authorList>
            <person name="Triana S."/>
            <person name="Ohm R."/>
            <person name="Gonzalez A."/>
            <person name="DeCock H."/>
            <person name="Restrepo S."/>
            <person name="Celis A."/>
        </authorList>
    </citation>
    <scope>NUCLEOTIDE SEQUENCE [LARGE SCALE GENOMIC DNA]</scope>
    <source>
        <strain evidence="9 10">CBS 1879</strain>
    </source>
</reference>
<evidence type="ECO:0000256" key="6">
    <source>
        <dbReference type="ARBA" id="ARBA00023136"/>
    </source>
</evidence>